<evidence type="ECO:0000313" key="1">
    <source>
        <dbReference type="EMBL" id="KAF7637586.1"/>
    </source>
</evidence>
<reference evidence="1" key="1">
    <citation type="journal article" date="2020" name="Ecol. Evol.">
        <title>Genome structure and content of the rice root-knot nematode (Meloidogyne graminicola).</title>
        <authorList>
            <person name="Phan N.T."/>
            <person name="Danchin E.G.J."/>
            <person name="Klopp C."/>
            <person name="Perfus-Barbeoch L."/>
            <person name="Kozlowski D.K."/>
            <person name="Koutsovoulos G.D."/>
            <person name="Lopez-Roques C."/>
            <person name="Bouchez O."/>
            <person name="Zahm M."/>
            <person name="Besnard G."/>
            <person name="Bellafiore S."/>
        </authorList>
    </citation>
    <scope>NUCLEOTIDE SEQUENCE</scope>
    <source>
        <strain evidence="1">VN-18</strain>
    </source>
</reference>
<accession>A0A8S9ZVH6</accession>
<gene>
    <name evidence="1" type="ORF">Mgra_00002845</name>
</gene>
<dbReference type="OrthoDB" id="5901318at2759"/>
<evidence type="ECO:0000313" key="2">
    <source>
        <dbReference type="Proteomes" id="UP000605970"/>
    </source>
</evidence>
<name>A0A8S9ZVH6_9BILA</name>
<dbReference type="AlphaFoldDB" id="A0A8S9ZVH6"/>
<keyword evidence="2" id="KW-1185">Reference proteome</keyword>
<dbReference type="EMBL" id="JABEBT010000018">
    <property type="protein sequence ID" value="KAF7637586.1"/>
    <property type="molecule type" value="Genomic_DNA"/>
</dbReference>
<proteinExistence type="predicted"/>
<dbReference type="Proteomes" id="UP000605970">
    <property type="component" value="Unassembled WGS sequence"/>
</dbReference>
<comment type="caution">
    <text evidence="1">The sequence shown here is derived from an EMBL/GenBank/DDBJ whole genome shotgun (WGS) entry which is preliminary data.</text>
</comment>
<organism evidence="1 2">
    <name type="scientific">Meloidogyne graminicola</name>
    <dbReference type="NCBI Taxonomy" id="189291"/>
    <lineage>
        <taxon>Eukaryota</taxon>
        <taxon>Metazoa</taxon>
        <taxon>Ecdysozoa</taxon>
        <taxon>Nematoda</taxon>
        <taxon>Chromadorea</taxon>
        <taxon>Rhabditida</taxon>
        <taxon>Tylenchina</taxon>
        <taxon>Tylenchomorpha</taxon>
        <taxon>Tylenchoidea</taxon>
        <taxon>Meloidogynidae</taxon>
        <taxon>Meloidogyninae</taxon>
        <taxon>Meloidogyne</taxon>
    </lineage>
</organism>
<sequence length="178" mass="20177">MPLTISAEANTDVLIMKKGSKGNATISYQLVYYCLTNVLLGLVFSKLTEQKPNKIPFFRFDSELTPHSSSSSCKDVQESTYDKDFTTSGGRLKTSVGGRLVNYPLNYGPKACINVNGKYFIRNDCVEDSNPDPWCYYGLCFYCMKVEGFDEPKWFWYSPDGEWILVTHSGYVMNQGKN</sequence>
<protein>
    <submittedName>
        <fullName evidence="1">Uncharacterized protein</fullName>
    </submittedName>
</protein>